<dbReference type="PRINTS" id="PR00237">
    <property type="entry name" value="GPCRRHODOPSN"/>
</dbReference>
<feature type="domain" description="G-protein coupled receptors family 1 profile" evidence="20">
    <location>
        <begin position="67"/>
        <end position="321"/>
    </location>
</feature>
<dbReference type="GeneID" id="122804824"/>
<dbReference type="PROSITE" id="PS50262">
    <property type="entry name" value="G_PROTEIN_RECEP_F1_2"/>
    <property type="match status" value="1"/>
</dbReference>
<dbReference type="GO" id="GO:0016493">
    <property type="term" value="F:C-C chemokine receptor activity"/>
    <property type="evidence" value="ECO:0007669"/>
    <property type="project" value="TreeGrafter"/>
</dbReference>
<dbReference type="GO" id="GO:0005770">
    <property type="term" value="C:late endosome"/>
    <property type="evidence" value="ECO:0007669"/>
    <property type="project" value="UniProtKB-SubCell"/>
</dbReference>
<keyword evidence="9 19" id="KW-1133">Transmembrane helix</keyword>
<dbReference type="GO" id="GO:0022008">
    <property type="term" value="P:neurogenesis"/>
    <property type="evidence" value="ECO:0007669"/>
    <property type="project" value="TreeGrafter"/>
</dbReference>
<feature type="transmembrane region" description="Helical" evidence="19">
    <location>
        <begin position="168"/>
        <end position="188"/>
    </location>
</feature>
<dbReference type="GO" id="GO:0007420">
    <property type="term" value="P:brain development"/>
    <property type="evidence" value="ECO:0007669"/>
    <property type="project" value="TreeGrafter"/>
</dbReference>
<dbReference type="RefSeq" id="XP_043930898.1">
    <property type="nucleotide sequence ID" value="XM_044074963.1"/>
</dbReference>
<evidence type="ECO:0000313" key="21">
    <source>
        <dbReference type="EMBL" id="AWT24625.1"/>
    </source>
</evidence>
<evidence type="ECO:0000256" key="15">
    <source>
        <dbReference type="ARBA" id="ARBA00023224"/>
    </source>
</evidence>
<feature type="region of interest" description="Disordered" evidence="18">
    <location>
        <begin position="350"/>
        <end position="370"/>
    </location>
</feature>
<evidence type="ECO:0000256" key="3">
    <source>
        <dbReference type="ARBA" id="ARBA00004603"/>
    </source>
</evidence>
<dbReference type="EMBL" id="MH329958">
    <property type="protein sequence ID" value="AWT24625.1"/>
    <property type="molecule type" value="mRNA"/>
</dbReference>
<keyword evidence="14" id="KW-0325">Glycoprotein</keyword>
<evidence type="ECO:0000256" key="16">
    <source>
        <dbReference type="ARBA" id="ARBA00023228"/>
    </source>
</evidence>
<accession>A0A2U9NKN6</accession>
<evidence type="ECO:0000256" key="4">
    <source>
        <dbReference type="ARBA" id="ARBA00004651"/>
    </source>
</evidence>
<dbReference type="PANTHER" id="PTHR10489:SF594">
    <property type="entry name" value="C-X-C CHEMOKINE RECEPTOR TYPE 4"/>
    <property type="match status" value="1"/>
</dbReference>
<evidence type="ECO:0000256" key="6">
    <source>
        <dbReference type="ARBA" id="ARBA00022641"/>
    </source>
</evidence>
<keyword evidence="13 17" id="KW-0675">Receptor</keyword>
<dbReference type="SUPFAM" id="SSF81321">
    <property type="entry name" value="Family A G protein-coupled receptor-like"/>
    <property type="match status" value="1"/>
</dbReference>
<protein>
    <submittedName>
        <fullName evidence="21">CXCR4</fullName>
    </submittedName>
</protein>
<comment type="similarity">
    <text evidence="17">Belongs to the G-protein coupled receptor 1 family.</text>
</comment>
<sequence length="370" mass="41770">MQIADPAEMTQEFIYTFSDNDNGSDGSGNFLFEDANYTDCEPEDNDDLRRIFVPIIYSVICVMGVIGNGLVVLVMGYQQKSRTMTDKYRLHLSVADLLFVFTLPFWSVDAAAAKWYFGGFFCKVIHVVYTVNFYSSVLILAFISLDRYLAIVHATNSQKPRKLLAEKVVYACVWLPALLLAVPDMVFAKVREEKDGSFTCDRIYPEPAETSLAWMVAHRFQHIIVGLLLPGIVILTCYCIIISKLSQSKGYQKRRALKTTVILIVTFFACWLPYYVGIFIDAFQLLDLISYSCTLEIFIRRWLLVTEALAFFHCCLNPILYAFLGAKFKKSAQNALTTVSRGSSLKILSKKRNGLSSVSTESESSSFHSS</sequence>
<evidence type="ECO:0000256" key="1">
    <source>
        <dbReference type="ARBA" id="ARBA00004371"/>
    </source>
</evidence>
<name>A0A2U9NKN6_PROAN</name>
<dbReference type="CDD" id="cd15179">
    <property type="entry name" value="7tmA_CXCR4"/>
    <property type="match status" value="1"/>
</dbReference>
<evidence type="ECO:0000256" key="13">
    <source>
        <dbReference type="ARBA" id="ARBA00023170"/>
    </source>
</evidence>
<dbReference type="GO" id="GO:0009897">
    <property type="term" value="C:external side of plasma membrane"/>
    <property type="evidence" value="ECO:0007669"/>
    <property type="project" value="TreeGrafter"/>
</dbReference>
<dbReference type="InterPro" id="IPR050119">
    <property type="entry name" value="CCR1-9-like"/>
</dbReference>
<dbReference type="InterPro" id="IPR000276">
    <property type="entry name" value="GPCR_Rhodpsn"/>
</dbReference>
<reference evidence="21" key="1">
    <citation type="journal article" date="2018" name="Genome Biol. Evol.">
        <title>A Comparative View on Sex Differentiation and Gametogenesis Genes in Lungfish and Coelacanths.</title>
        <authorList>
            <person name="Biscotti M.A."/>
            <person name="Adolfi M.C."/>
            <person name="Barucca M."/>
            <person name="Forconi M."/>
            <person name="Pallavicini A."/>
            <person name="Gerdol M."/>
            <person name="Canapa A."/>
            <person name="Schartl M."/>
        </authorList>
    </citation>
    <scope>NUCLEOTIDE SEQUENCE</scope>
</reference>
<dbReference type="Pfam" id="PF00001">
    <property type="entry name" value="7tm_1"/>
    <property type="match status" value="1"/>
</dbReference>
<dbReference type="GO" id="GO:0005769">
    <property type="term" value="C:early endosome"/>
    <property type="evidence" value="ECO:0007669"/>
    <property type="project" value="UniProtKB-SubCell"/>
</dbReference>
<dbReference type="PROSITE" id="PS00237">
    <property type="entry name" value="G_PROTEIN_RECEP_F1_1"/>
    <property type="match status" value="1"/>
</dbReference>
<evidence type="ECO:0000256" key="10">
    <source>
        <dbReference type="ARBA" id="ARBA00023040"/>
    </source>
</evidence>
<evidence type="ECO:0000256" key="18">
    <source>
        <dbReference type="SAM" id="MobiDB-lite"/>
    </source>
</evidence>
<evidence type="ECO:0000256" key="17">
    <source>
        <dbReference type="RuleBase" id="RU000688"/>
    </source>
</evidence>
<dbReference type="CTD" id="7852"/>
<dbReference type="InterPro" id="IPR000355">
    <property type="entry name" value="Chemokine_rcpt"/>
</dbReference>
<dbReference type="PRINTS" id="PR00645">
    <property type="entry name" value="CXCCHMKINER4"/>
</dbReference>
<evidence type="ECO:0000256" key="7">
    <source>
        <dbReference type="ARBA" id="ARBA00022692"/>
    </source>
</evidence>
<dbReference type="GO" id="GO:0060326">
    <property type="term" value="P:cell chemotaxis"/>
    <property type="evidence" value="ECO:0007669"/>
    <property type="project" value="TreeGrafter"/>
</dbReference>
<evidence type="ECO:0000256" key="5">
    <source>
        <dbReference type="ARBA" id="ARBA00022475"/>
    </source>
</evidence>
<keyword evidence="16" id="KW-0458">Lysosome</keyword>
<evidence type="ECO:0000256" key="9">
    <source>
        <dbReference type="ARBA" id="ARBA00022989"/>
    </source>
</evidence>
<comment type="subcellular location">
    <subcellularLocation>
        <location evidence="4">Cell membrane</location>
        <topology evidence="4">Multi-pass membrane protein</topology>
    </subcellularLocation>
    <subcellularLocation>
        <location evidence="2">Early endosome</location>
    </subcellularLocation>
    <subcellularLocation>
        <location evidence="3">Late endosome</location>
    </subcellularLocation>
    <subcellularLocation>
        <location evidence="1">Lysosome</location>
    </subcellularLocation>
</comment>
<keyword evidence="11 19" id="KW-0472">Membrane</keyword>
<evidence type="ECO:0000256" key="19">
    <source>
        <dbReference type="SAM" id="Phobius"/>
    </source>
</evidence>
<evidence type="ECO:0000256" key="12">
    <source>
        <dbReference type="ARBA" id="ARBA00023157"/>
    </source>
</evidence>
<proteinExistence type="evidence at transcript level"/>
<dbReference type="PANTHER" id="PTHR10489">
    <property type="entry name" value="CELL ADHESION MOLECULE"/>
    <property type="match status" value="1"/>
</dbReference>
<dbReference type="InterPro" id="IPR017452">
    <property type="entry name" value="GPCR_Rhodpsn_7TM"/>
</dbReference>
<dbReference type="GO" id="GO:0019722">
    <property type="term" value="P:calcium-mediated signaling"/>
    <property type="evidence" value="ECO:0007669"/>
    <property type="project" value="TreeGrafter"/>
</dbReference>
<keyword evidence="12" id="KW-1015">Disulfide bond</keyword>
<keyword evidence="10 17" id="KW-0297">G-protein coupled receptor</keyword>
<evidence type="ECO:0000256" key="11">
    <source>
        <dbReference type="ARBA" id="ARBA00023136"/>
    </source>
</evidence>
<dbReference type="FunFam" id="1.20.1070.10:FF:000063">
    <property type="entry name" value="C-X-C chemokine receptor type 4"/>
    <property type="match status" value="1"/>
</dbReference>
<dbReference type="InterPro" id="IPR001277">
    <property type="entry name" value="CXCR4/ACKR2"/>
</dbReference>
<dbReference type="GO" id="GO:0006955">
    <property type="term" value="P:immune response"/>
    <property type="evidence" value="ECO:0007669"/>
    <property type="project" value="TreeGrafter"/>
</dbReference>
<dbReference type="GO" id="GO:0005764">
    <property type="term" value="C:lysosome"/>
    <property type="evidence" value="ECO:0007669"/>
    <property type="project" value="UniProtKB-SubCell"/>
</dbReference>
<feature type="transmembrane region" description="Helical" evidence="19">
    <location>
        <begin position="51"/>
        <end position="76"/>
    </location>
</feature>
<feature type="transmembrane region" description="Helical" evidence="19">
    <location>
        <begin position="127"/>
        <end position="148"/>
    </location>
</feature>
<keyword evidence="15 17" id="KW-0807">Transducer</keyword>
<dbReference type="Gene3D" id="1.20.1070.10">
    <property type="entry name" value="Rhodopsin 7-helix transmembrane proteins"/>
    <property type="match status" value="1"/>
</dbReference>
<organism evidence="21">
    <name type="scientific">Protopterus annectens</name>
    <name type="common">African lungfish</name>
    <dbReference type="NCBI Taxonomy" id="7888"/>
    <lineage>
        <taxon>Eukaryota</taxon>
        <taxon>Metazoa</taxon>
        <taxon>Chordata</taxon>
        <taxon>Craniata</taxon>
        <taxon>Vertebrata</taxon>
        <taxon>Euteleostomi</taxon>
        <taxon>Dipnomorpha</taxon>
        <taxon>Ceratodontiformes</taxon>
        <taxon>Lepidosirenoidei</taxon>
        <taxon>Protopteridae</taxon>
        <taxon>Protopterus</taxon>
    </lineage>
</organism>
<keyword evidence="8" id="KW-0967">Endosome</keyword>
<feature type="transmembrane region" description="Helical" evidence="19">
    <location>
        <begin position="220"/>
        <end position="241"/>
    </location>
</feature>
<evidence type="ECO:0000256" key="2">
    <source>
        <dbReference type="ARBA" id="ARBA00004412"/>
    </source>
</evidence>
<feature type="transmembrane region" description="Helical" evidence="19">
    <location>
        <begin position="261"/>
        <end position="282"/>
    </location>
</feature>
<feature type="transmembrane region" description="Helical" evidence="19">
    <location>
        <begin position="88"/>
        <end position="107"/>
    </location>
</feature>
<keyword evidence="6" id="KW-0765">Sulfation</keyword>
<dbReference type="OrthoDB" id="8413490at2759"/>
<evidence type="ECO:0000259" key="20">
    <source>
        <dbReference type="PROSITE" id="PS50262"/>
    </source>
</evidence>
<dbReference type="GO" id="GO:0019957">
    <property type="term" value="F:C-C chemokine binding"/>
    <property type="evidence" value="ECO:0007669"/>
    <property type="project" value="TreeGrafter"/>
</dbReference>
<dbReference type="GO" id="GO:0007204">
    <property type="term" value="P:positive regulation of cytosolic calcium ion concentration"/>
    <property type="evidence" value="ECO:0007669"/>
    <property type="project" value="TreeGrafter"/>
</dbReference>
<keyword evidence="7 17" id="KW-0812">Transmembrane</keyword>
<feature type="compositionally biased region" description="Low complexity" evidence="18">
    <location>
        <begin position="356"/>
        <end position="370"/>
    </location>
</feature>
<dbReference type="PRINTS" id="PR00657">
    <property type="entry name" value="CCCHEMOKINER"/>
</dbReference>
<evidence type="ECO:0000256" key="8">
    <source>
        <dbReference type="ARBA" id="ARBA00022753"/>
    </source>
</evidence>
<keyword evidence="5" id="KW-1003">Cell membrane</keyword>
<dbReference type="AlphaFoldDB" id="A0A2U9NKN6"/>
<feature type="transmembrane region" description="Helical" evidence="19">
    <location>
        <begin position="302"/>
        <end position="324"/>
    </location>
</feature>
<evidence type="ECO:0000256" key="14">
    <source>
        <dbReference type="ARBA" id="ARBA00023180"/>
    </source>
</evidence>